<dbReference type="EMBL" id="JACOFX010000011">
    <property type="protein sequence ID" value="MBC3909668.1"/>
    <property type="molecule type" value="Genomic_DNA"/>
</dbReference>
<evidence type="ECO:0000313" key="3">
    <source>
        <dbReference type="Proteomes" id="UP000646911"/>
    </source>
</evidence>
<dbReference type="Pfam" id="PF20274">
    <property type="entry name" value="cREC_REC"/>
    <property type="match status" value="1"/>
</dbReference>
<comment type="caution">
    <text evidence="2">The sequence shown here is derived from an EMBL/GenBank/DDBJ whole genome shotgun (WGS) entry which is preliminary data.</text>
</comment>
<keyword evidence="3" id="KW-1185">Reference proteome</keyword>
<protein>
    <recommendedName>
        <fullName evidence="1">Cyclic-phosphate processing Receiver domain-containing protein</fullName>
    </recommendedName>
</protein>
<dbReference type="Proteomes" id="UP000646911">
    <property type="component" value="Unassembled WGS sequence"/>
</dbReference>
<gene>
    <name evidence="2" type="ORF">H8L47_19055</name>
</gene>
<feature type="domain" description="Cyclic-phosphate processing Receiver" evidence="1">
    <location>
        <begin position="1"/>
        <end position="89"/>
    </location>
</feature>
<name>A0ABR6ZD71_9BURK</name>
<sequence>MKVYLDDERPTPVGWSRVYWPEEAIALLETGNVSHISLDHDLGDDDHGTGYDVVLWIEEAVMTRGFAPPQMSVHSANSSARQKMEQGIQSILRYLDQQVP</sequence>
<evidence type="ECO:0000313" key="2">
    <source>
        <dbReference type="EMBL" id="MBC3909668.1"/>
    </source>
</evidence>
<proteinExistence type="predicted"/>
<organism evidence="2 3">
    <name type="scientific">Undibacterium umbellatum</name>
    <dbReference type="NCBI Taxonomy" id="2762300"/>
    <lineage>
        <taxon>Bacteria</taxon>
        <taxon>Pseudomonadati</taxon>
        <taxon>Pseudomonadota</taxon>
        <taxon>Betaproteobacteria</taxon>
        <taxon>Burkholderiales</taxon>
        <taxon>Oxalobacteraceae</taxon>
        <taxon>Undibacterium</taxon>
    </lineage>
</organism>
<accession>A0ABR6ZD71</accession>
<reference evidence="2 3" key="1">
    <citation type="submission" date="2020-08" db="EMBL/GenBank/DDBJ databases">
        <title>Novel species isolated from subtropical streams in China.</title>
        <authorList>
            <person name="Lu H."/>
        </authorList>
    </citation>
    <scope>NUCLEOTIDE SEQUENCE [LARGE SCALE GENOMIC DNA]</scope>
    <source>
        <strain evidence="2 3">NL8W</strain>
    </source>
</reference>
<evidence type="ECO:0000259" key="1">
    <source>
        <dbReference type="Pfam" id="PF20274"/>
    </source>
</evidence>
<dbReference type="InterPro" id="IPR046909">
    <property type="entry name" value="cREC_REC"/>
</dbReference>